<proteinExistence type="predicted"/>
<name>A0A0C1Y7L4_9CYAN</name>
<keyword evidence="5" id="KW-0472">Membrane</keyword>
<organism evidence="7">
    <name type="scientific">Lyngbya confervoides BDU141951</name>
    <dbReference type="NCBI Taxonomy" id="1574623"/>
    <lineage>
        <taxon>Bacteria</taxon>
        <taxon>Bacillati</taxon>
        <taxon>Cyanobacteriota</taxon>
        <taxon>Cyanophyceae</taxon>
        <taxon>Oscillatoriophycideae</taxon>
        <taxon>Oscillatoriales</taxon>
        <taxon>Microcoleaceae</taxon>
        <taxon>Lyngbya</taxon>
    </lineage>
</organism>
<dbReference type="EMBL" id="JTHE02000003">
    <property type="protein sequence ID" value="NEV69932.1"/>
    <property type="molecule type" value="Genomic_DNA"/>
</dbReference>
<evidence type="ECO:0000256" key="5">
    <source>
        <dbReference type="ARBA" id="ARBA00023136"/>
    </source>
</evidence>
<protein>
    <submittedName>
        <fullName evidence="7">MFS transporter</fullName>
    </submittedName>
</protein>
<dbReference type="InterPro" id="IPR005828">
    <property type="entry name" value="MFS_sugar_transport-like"/>
</dbReference>
<dbReference type="PANTHER" id="PTHR23511">
    <property type="entry name" value="SYNAPTIC VESICLE GLYCOPROTEIN 2"/>
    <property type="match status" value="1"/>
</dbReference>
<evidence type="ECO:0000256" key="1">
    <source>
        <dbReference type="ARBA" id="ARBA00004651"/>
    </source>
</evidence>
<dbReference type="InterPro" id="IPR020846">
    <property type="entry name" value="MFS_dom"/>
</dbReference>
<dbReference type="SUPFAM" id="SSF103473">
    <property type="entry name" value="MFS general substrate transporter"/>
    <property type="match status" value="1"/>
</dbReference>
<reference evidence="7" key="3">
    <citation type="submission" date="2020-02" db="EMBL/GenBank/DDBJ databases">
        <authorList>
            <person name="Sarangi A.N."/>
            <person name="Ghosh S."/>
            <person name="Mukherjee M."/>
            <person name="Tripathy S."/>
        </authorList>
    </citation>
    <scope>NUCLEOTIDE SEQUENCE</scope>
    <source>
        <strain evidence="7">BDU141951</strain>
    </source>
</reference>
<dbReference type="Pfam" id="PF00083">
    <property type="entry name" value="Sugar_tr"/>
    <property type="match status" value="1"/>
</dbReference>
<dbReference type="PROSITE" id="PS00217">
    <property type="entry name" value="SUGAR_TRANSPORT_2"/>
    <property type="match status" value="1"/>
</dbReference>
<dbReference type="InterPro" id="IPR005829">
    <property type="entry name" value="Sugar_transporter_CS"/>
</dbReference>
<reference evidence="7" key="1">
    <citation type="submission" date="2014-11" db="EMBL/GenBank/DDBJ databases">
        <authorList>
            <person name="Malar M.C."/>
            <person name="Sen D."/>
            <person name="Tripathy S."/>
        </authorList>
    </citation>
    <scope>NUCLEOTIDE SEQUENCE</scope>
    <source>
        <strain evidence="7">BDU141951</strain>
    </source>
</reference>
<keyword evidence="3" id="KW-0812">Transmembrane</keyword>
<keyword evidence="4" id="KW-1133">Transmembrane helix</keyword>
<evidence type="ECO:0000256" key="4">
    <source>
        <dbReference type="ARBA" id="ARBA00022989"/>
    </source>
</evidence>
<accession>A0A0C1Y7L4</accession>
<comment type="subcellular location">
    <subcellularLocation>
        <location evidence="1">Cell membrane</location>
        <topology evidence="1">Multi-pass membrane protein</topology>
    </subcellularLocation>
</comment>
<feature type="domain" description="Major facilitator superfamily (MFS) profile" evidence="6">
    <location>
        <begin position="27"/>
        <end position="466"/>
    </location>
</feature>
<dbReference type="PANTHER" id="PTHR23511:SF34">
    <property type="entry name" value="SYNAPTIC VESICLE GLYCOPROTEIN 2"/>
    <property type="match status" value="1"/>
</dbReference>
<dbReference type="Gene3D" id="1.20.1250.20">
    <property type="entry name" value="MFS general substrate transporter like domains"/>
    <property type="match status" value="1"/>
</dbReference>
<evidence type="ECO:0000259" key="6">
    <source>
        <dbReference type="PROSITE" id="PS50850"/>
    </source>
</evidence>
<dbReference type="GO" id="GO:0022857">
    <property type="term" value="F:transmembrane transporter activity"/>
    <property type="evidence" value="ECO:0007669"/>
    <property type="project" value="InterPro"/>
</dbReference>
<comment type="caution">
    <text evidence="7">The sequence shown here is derived from an EMBL/GenBank/DDBJ whole genome shotgun (WGS) entry which is preliminary data.</text>
</comment>
<dbReference type="AlphaFoldDB" id="A0A0C1Y7L4"/>
<evidence type="ECO:0000256" key="3">
    <source>
        <dbReference type="ARBA" id="ARBA00022692"/>
    </source>
</evidence>
<evidence type="ECO:0000256" key="2">
    <source>
        <dbReference type="ARBA" id="ARBA00022448"/>
    </source>
</evidence>
<dbReference type="InterPro" id="IPR036259">
    <property type="entry name" value="MFS_trans_sf"/>
</dbReference>
<keyword evidence="2" id="KW-0813">Transport</keyword>
<dbReference type="PROSITE" id="PS50850">
    <property type="entry name" value="MFS"/>
    <property type="match status" value="1"/>
</dbReference>
<reference evidence="7" key="2">
    <citation type="journal article" date="2015" name="Genome Announc.">
        <title>Draft Genome Sequence of Filamentous Marine Cyanobacterium Lyngbya confervoides Strain BDU141951.</title>
        <authorList>
            <person name="Chandrababunaidu M.M."/>
            <person name="Sen D."/>
            <person name="Tripathy S."/>
        </authorList>
    </citation>
    <scope>NUCLEOTIDE SEQUENCE</scope>
    <source>
        <strain evidence="7">BDU141951</strain>
    </source>
</reference>
<gene>
    <name evidence="7" type="ORF">QQ91_022830</name>
</gene>
<evidence type="ECO:0000313" key="7">
    <source>
        <dbReference type="EMBL" id="NEV69932.1"/>
    </source>
</evidence>
<sequence>MTASSAATPSFETQLDESPITRTMWLLWLLSAGLIALDGFDFFIIGVAIPFLKQDFGLDAVAIGAVATAAVAGSLVGSLTLGPITDRIGRQLMLIVDVAIFVIATMGTALAWNATSLIAFRFLVGVGIGADYPISVSYITENMPARWRGRMVIGAFTFQAVGALLGAVTGLVTIAVFRMLYPDTSAMAIQYAWRWMLGVGVLLAIAVAIVRLSFSLESPRYYISRGEYEEASIAATQLLETDITITPDTEPPISTESPTFGALFNQMHRRSTLLASLPWFLQDIATYGVGIFTPAIIAMLAFADETDFMVREMGSAKGSAVVDVFLILGFIGAIVLVEKLGRIRLQVAGFMGMAVGLSILAAASRLPAGSQGEIGLVVTGFFVFNLMMNAGPNATTFLLSGEVFPTSIRATGAGFAAAFAKAGAVLGTFVLPVLQRSLGAPTLLLGLAGCCVLAAGLTLLYRIDTAGQSLEAIGATEVMPEPLVPK</sequence>
<dbReference type="GO" id="GO:0005886">
    <property type="term" value="C:plasma membrane"/>
    <property type="evidence" value="ECO:0007669"/>
    <property type="project" value="UniProtKB-SubCell"/>
</dbReference>